<dbReference type="InterPro" id="IPR002126">
    <property type="entry name" value="Cadherin-like_dom"/>
</dbReference>
<dbReference type="PROSITE" id="PS50268">
    <property type="entry name" value="CADHERIN_2"/>
    <property type="match status" value="3"/>
</dbReference>
<keyword evidence="3" id="KW-0472">Membrane</keyword>
<protein>
    <recommendedName>
        <fullName evidence="6">Cadherin domain-containing protein</fullName>
    </recommendedName>
</protein>
<dbReference type="Pfam" id="PF00028">
    <property type="entry name" value="Cadherin"/>
    <property type="match status" value="1"/>
</dbReference>
<dbReference type="CDD" id="cd11304">
    <property type="entry name" value="Cadherin_repeat"/>
    <property type="match status" value="3"/>
</dbReference>
<dbReference type="AlphaFoldDB" id="A0A6C0EH41"/>
<sequence length="869" mass="99544">MVHIYLEKFDQAISIGEHAYQSSQLSLKVKVENTIKTIEELSDEQKTNLSESIRDEIYNILISEFASLIKNQITIDYKIGSIVVVIDLNTSNLTNNVVNIINNNKTTIENEIVALFVLYDLIEDEENTSITSVVSTNIFNPNNAVTDNIILDNTSINENEAIGTSIGTLSIQDEDSASFTFTLSGTDADSFTIDGTTLKSAVVFDYETKNSYSITIRATDGSTTFNQNFQINILNVNESPTNIYLSNNTIYENRSIGTIVGLLTGEDVDSTSFTFTLSGTDADSFTIDGTTLKSAVVFDYQTKNIYNITITISDGSTTFSKDFQIDILNVNESPTNIYLSNNTIYEKRSIGTIVGLLTGEDVDSTSFTFTLSGTDVDSFTIDGTILKSARVFNYQTKNIYNITITISDGSTNFSKDFIIRILYVKPPFTGGSGPNGPIIYSDIRPRPRPRPEPEPEPDCPSLPPIEDVVNAYIDVNIEKMRETFKFTKKTNMSILSNYTEIKYVIEPQYFLEELAKRVSSAYTKYSDFNNKDINKILQESEYNSENNTLTNDMMKHISQELFNNFHLTDLFKNYDQLIHYLNDSLQTMVNTGCDNVFNDTFMKGHEMTNSYHERYHENNIGHTIIKYMYDSEPLRLGNIYDFIKESYDRDDNVVDIVSINSDKLSLYCSPFEENDTLHFYLTINAHEDQKHLVNEEGQISRRYKIILVMKPAEYFEKEDDETENLANLEKMGFQEIMEMQKIEKEMQKNMIMKVFSNQMQRKPGLSTNKITRDKIEQLYKIQRARKKQKTKQNQLLLGKYLLKLNGVKNIYNKKRIIKRPQPTNTFEVALPVKEQRDKNNKNNYKTTQQNLVGLTYYKKIQLEITDIRR</sequence>
<dbReference type="GO" id="GO:0005509">
    <property type="term" value="F:calcium ion binding"/>
    <property type="evidence" value="ECO:0007669"/>
    <property type="project" value="InterPro"/>
</dbReference>
<feature type="compositionally biased region" description="Basic and acidic residues" evidence="5">
    <location>
        <begin position="443"/>
        <end position="453"/>
    </location>
</feature>
<keyword evidence="3" id="KW-1133">Transmembrane helix</keyword>
<evidence type="ECO:0000256" key="1">
    <source>
        <dbReference type="ARBA" id="ARBA00004167"/>
    </source>
</evidence>
<keyword evidence="2" id="KW-0812">Transmembrane</keyword>
<dbReference type="Gene3D" id="2.60.40.60">
    <property type="entry name" value="Cadherins"/>
    <property type="match status" value="3"/>
</dbReference>
<proteinExistence type="predicted"/>
<dbReference type="GO" id="GO:0005886">
    <property type="term" value="C:plasma membrane"/>
    <property type="evidence" value="ECO:0007669"/>
    <property type="project" value="TreeGrafter"/>
</dbReference>
<feature type="domain" description="Cadherin" evidence="6">
    <location>
        <begin position="343"/>
        <end position="439"/>
    </location>
</feature>
<dbReference type="PANTHER" id="PTHR24028:SF328">
    <property type="entry name" value="CADHERIN-3"/>
    <property type="match status" value="1"/>
</dbReference>
<accession>A0A6C0EH41</accession>
<organism evidence="7">
    <name type="scientific">viral metagenome</name>
    <dbReference type="NCBI Taxonomy" id="1070528"/>
    <lineage>
        <taxon>unclassified sequences</taxon>
        <taxon>metagenomes</taxon>
        <taxon>organismal metagenomes</taxon>
    </lineage>
</organism>
<dbReference type="EMBL" id="MN738851">
    <property type="protein sequence ID" value="QHT28082.1"/>
    <property type="molecule type" value="Genomic_DNA"/>
</dbReference>
<evidence type="ECO:0000256" key="3">
    <source>
        <dbReference type="ARBA" id="ARBA00022989"/>
    </source>
</evidence>
<feature type="region of interest" description="Disordered" evidence="5">
    <location>
        <begin position="433"/>
        <end position="463"/>
    </location>
</feature>
<evidence type="ECO:0000256" key="5">
    <source>
        <dbReference type="SAM" id="MobiDB-lite"/>
    </source>
</evidence>
<comment type="subcellular location">
    <subcellularLocation>
        <location evidence="1">Membrane</location>
        <topology evidence="1">Single-pass membrane protein</topology>
    </subcellularLocation>
</comment>
<keyword evidence="4" id="KW-0325">Glycoprotein</keyword>
<dbReference type="InterPro" id="IPR050174">
    <property type="entry name" value="Protocadherin/Cadherin-CA"/>
</dbReference>
<evidence type="ECO:0000259" key="6">
    <source>
        <dbReference type="PROSITE" id="PS50268"/>
    </source>
</evidence>
<dbReference type="SMART" id="SM00112">
    <property type="entry name" value="CA"/>
    <property type="match status" value="3"/>
</dbReference>
<dbReference type="GO" id="GO:0007156">
    <property type="term" value="P:homophilic cell adhesion via plasma membrane adhesion molecules"/>
    <property type="evidence" value="ECO:0007669"/>
    <property type="project" value="InterPro"/>
</dbReference>
<feature type="domain" description="Cadherin" evidence="6">
    <location>
        <begin position="155"/>
        <end position="242"/>
    </location>
</feature>
<feature type="domain" description="Cadherin" evidence="6">
    <location>
        <begin position="249"/>
        <end position="336"/>
    </location>
</feature>
<dbReference type="SUPFAM" id="SSF49313">
    <property type="entry name" value="Cadherin-like"/>
    <property type="match status" value="3"/>
</dbReference>
<evidence type="ECO:0000313" key="7">
    <source>
        <dbReference type="EMBL" id="QHT28082.1"/>
    </source>
</evidence>
<evidence type="ECO:0000256" key="4">
    <source>
        <dbReference type="ARBA" id="ARBA00023180"/>
    </source>
</evidence>
<evidence type="ECO:0000256" key="2">
    <source>
        <dbReference type="ARBA" id="ARBA00022692"/>
    </source>
</evidence>
<name>A0A6C0EH41_9ZZZZ</name>
<dbReference type="PANTHER" id="PTHR24028">
    <property type="entry name" value="CADHERIN-87A"/>
    <property type="match status" value="1"/>
</dbReference>
<dbReference type="InterPro" id="IPR015919">
    <property type="entry name" value="Cadherin-like_sf"/>
</dbReference>
<reference evidence="7" key="1">
    <citation type="journal article" date="2020" name="Nature">
        <title>Giant virus diversity and host interactions through global metagenomics.</title>
        <authorList>
            <person name="Schulz F."/>
            <person name="Roux S."/>
            <person name="Paez-Espino D."/>
            <person name="Jungbluth S."/>
            <person name="Walsh D.A."/>
            <person name="Denef V.J."/>
            <person name="McMahon K.D."/>
            <person name="Konstantinidis K.T."/>
            <person name="Eloe-Fadrosh E.A."/>
            <person name="Kyrpides N.C."/>
            <person name="Woyke T."/>
        </authorList>
    </citation>
    <scope>NUCLEOTIDE SEQUENCE</scope>
    <source>
        <strain evidence="7">GVMAG-M-3300001348-25</strain>
    </source>
</reference>